<evidence type="ECO:0000256" key="5">
    <source>
        <dbReference type="RuleBase" id="RU003684"/>
    </source>
</evidence>
<feature type="binding site" evidence="4">
    <location>
        <position position="110"/>
    </location>
    <ligand>
        <name>Mn(2+)</name>
        <dbReference type="ChEBI" id="CHEBI:29035"/>
        <label>1</label>
    </ligand>
</feature>
<feature type="binding site" evidence="4">
    <location>
        <position position="226"/>
    </location>
    <ligand>
        <name>Mn(2+)</name>
        <dbReference type="ChEBI" id="CHEBI:29035"/>
        <label>1</label>
    </ligand>
</feature>
<evidence type="ECO:0000313" key="6">
    <source>
        <dbReference type="EMBL" id="MBR0656108.1"/>
    </source>
</evidence>
<keyword evidence="7" id="KW-1185">Reference proteome</keyword>
<reference evidence="6" key="1">
    <citation type="submission" date="2020-01" db="EMBL/GenBank/DDBJ databases">
        <authorList>
            <person name="Rat A."/>
        </authorList>
    </citation>
    <scope>NUCLEOTIDE SEQUENCE</scope>
    <source>
        <strain evidence="6">LMG 28251</strain>
    </source>
</reference>
<dbReference type="Pfam" id="PF00491">
    <property type="entry name" value="Arginase"/>
    <property type="match status" value="1"/>
</dbReference>
<feature type="binding site" evidence="4">
    <location>
        <position position="224"/>
    </location>
    <ligand>
        <name>Mn(2+)</name>
        <dbReference type="ChEBI" id="CHEBI:29035"/>
        <label>1</label>
    </ligand>
</feature>
<evidence type="ECO:0000256" key="3">
    <source>
        <dbReference type="ARBA" id="ARBA00022801"/>
    </source>
</evidence>
<dbReference type="PROSITE" id="PS51409">
    <property type="entry name" value="ARGINASE_2"/>
    <property type="match status" value="1"/>
</dbReference>
<gene>
    <name evidence="6" type="primary">speB</name>
    <name evidence="6" type="ORF">GXW79_13580</name>
</gene>
<comment type="caution">
    <text evidence="6">The sequence shown here is derived from an EMBL/GenBank/DDBJ whole genome shotgun (WGS) entry which is preliminary data.</text>
</comment>
<dbReference type="InterPro" id="IPR023696">
    <property type="entry name" value="Ureohydrolase_dom_sf"/>
</dbReference>
<evidence type="ECO:0000256" key="1">
    <source>
        <dbReference type="ARBA" id="ARBA00009227"/>
    </source>
</evidence>
<dbReference type="GO" id="GO:0046872">
    <property type="term" value="F:metal ion binding"/>
    <property type="evidence" value="ECO:0007669"/>
    <property type="project" value="UniProtKB-KW"/>
</dbReference>
<dbReference type="GO" id="GO:0033389">
    <property type="term" value="P:putrescine biosynthetic process from arginine, via agmatine"/>
    <property type="evidence" value="ECO:0007669"/>
    <property type="project" value="TreeGrafter"/>
</dbReference>
<protein>
    <submittedName>
        <fullName evidence="6">Agmatinase</fullName>
        <ecNumber evidence="6">3.5.3.11</ecNumber>
    </submittedName>
</protein>
<dbReference type="PRINTS" id="PR00116">
    <property type="entry name" value="ARGINASE"/>
</dbReference>
<evidence type="ECO:0000256" key="2">
    <source>
        <dbReference type="ARBA" id="ARBA00022723"/>
    </source>
</evidence>
<dbReference type="SUPFAM" id="SSF52768">
    <property type="entry name" value="Arginase/deacetylase"/>
    <property type="match status" value="1"/>
</dbReference>
<evidence type="ECO:0000313" key="7">
    <source>
        <dbReference type="Proteomes" id="UP001196068"/>
    </source>
</evidence>
<dbReference type="PANTHER" id="PTHR11358">
    <property type="entry name" value="ARGINASE/AGMATINASE"/>
    <property type="match status" value="1"/>
</dbReference>
<name>A0AAF1JZS8_9PROT</name>
<dbReference type="NCBIfam" id="TIGR01230">
    <property type="entry name" value="agmatinase"/>
    <property type="match status" value="1"/>
</dbReference>
<keyword evidence="3 5" id="KW-0378">Hydrolase</keyword>
<dbReference type="InterPro" id="IPR005925">
    <property type="entry name" value="Agmatinase-rel"/>
</dbReference>
<dbReference type="NCBIfam" id="NF002564">
    <property type="entry name" value="PRK02190.1"/>
    <property type="match status" value="1"/>
</dbReference>
<dbReference type="RefSeq" id="WP_211874954.1">
    <property type="nucleotide sequence ID" value="NZ_JAAEDH010000015.1"/>
</dbReference>
<dbReference type="PANTHER" id="PTHR11358:SF26">
    <property type="entry name" value="GUANIDINO ACID HYDROLASE, MITOCHONDRIAL"/>
    <property type="match status" value="1"/>
</dbReference>
<proteinExistence type="inferred from homology"/>
<accession>A0AAF1JZS8</accession>
<dbReference type="EMBL" id="JAAEDH010000015">
    <property type="protein sequence ID" value="MBR0656108.1"/>
    <property type="molecule type" value="Genomic_DNA"/>
</dbReference>
<dbReference type="EC" id="3.5.3.11" evidence="6"/>
<dbReference type="Gene3D" id="3.40.800.10">
    <property type="entry name" value="Ureohydrolase domain"/>
    <property type="match status" value="1"/>
</dbReference>
<dbReference type="PIRSF" id="PIRSF036979">
    <property type="entry name" value="Arginase"/>
    <property type="match status" value="1"/>
</dbReference>
<dbReference type="InterPro" id="IPR020855">
    <property type="entry name" value="Ureohydrolase_Mn_BS"/>
</dbReference>
<dbReference type="PROSITE" id="PS01053">
    <property type="entry name" value="ARGINASE_1"/>
    <property type="match status" value="1"/>
</dbReference>
<dbReference type="GO" id="GO:0008783">
    <property type="term" value="F:agmatinase activity"/>
    <property type="evidence" value="ECO:0007669"/>
    <property type="project" value="UniProtKB-EC"/>
</dbReference>
<comment type="similarity">
    <text evidence="1">Belongs to the arginase family. Agmatinase subfamily.</text>
</comment>
<comment type="cofactor">
    <cofactor evidence="4">
        <name>Mn(2+)</name>
        <dbReference type="ChEBI" id="CHEBI:29035"/>
    </cofactor>
    <text evidence="4">Binds 2 manganese ions per subunit.</text>
</comment>
<organism evidence="6 7">
    <name type="scientific">Plastoroseomonas arctica</name>
    <dbReference type="NCBI Taxonomy" id="1509237"/>
    <lineage>
        <taxon>Bacteria</taxon>
        <taxon>Pseudomonadati</taxon>
        <taxon>Pseudomonadota</taxon>
        <taxon>Alphaproteobacteria</taxon>
        <taxon>Acetobacterales</taxon>
        <taxon>Acetobacteraceae</taxon>
        <taxon>Plastoroseomonas</taxon>
    </lineage>
</organism>
<feature type="binding site" evidence="4">
    <location>
        <position position="138"/>
    </location>
    <ligand>
        <name>Mn(2+)</name>
        <dbReference type="ChEBI" id="CHEBI:29035"/>
        <label>1</label>
    </ligand>
</feature>
<keyword evidence="4" id="KW-0464">Manganese</keyword>
<keyword evidence="2 4" id="KW-0479">Metal-binding</keyword>
<feature type="binding site" evidence="4">
    <location>
        <position position="136"/>
    </location>
    <ligand>
        <name>Mn(2+)</name>
        <dbReference type="ChEBI" id="CHEBI:29035"/>
        <label>1</label>
    </ligand>
</feature>
<feature type="binding site" evidence="4">
    <location>
        <position position="134"/>
    </location>
    <ligand>
        <name>Mn(2+)</name>
        <dbReference type="ChEBI" id="CHEBI:29035"/>
        <label>1</label>
    </ligand>
</feature>
<reference evidence="6" key="2">
    <citation type="journal article" date="2021" name="Syst. Appl. Microbiol.">
        <title>Roseomonas hellenica sp. nov., isolated from roots of wild-growing Alkanna tinctoria.</title>
        <authorList>
            <person name="Rat A."/>
            <person name="Naranjo H.D."/>
            <person name="Lebbe L."/>
            <person name="Cnockaert M."/>
            <person name="Krigas N."/>
            <person name="Grigoriadou K."/>
            <person name="Maloupa E."/>
            <person name="Willems A."/>
        </authorList>
    </citation>
    <scope>NUCLEOTIDE SEQUENCE</scope>
    <source>
        <strain evidence="6">LMG 28251</strain>
    </source>
</reference>
<dbReference type="AlphaFoldDB" id="A0AAF1JZS8"/>
<evidence type="ECO:0000256" key="4">
    <source>
        <dbReference type="PIRSR" id="PIRSR036979-1"/>
    </source>
</evidence>
<dbReference type="InterPro" id="IPR006035">
    <property type="entry name" value="Ureohydrolase"/>
</dbReference>
<dbReference type="Proteomes" id="UP001196068">
    <property type="component" value="Unassembled WGS sequence"/>
</dbReference>
<sequence length="300" mass="31044">MVGVPTFATPPGFLGLPFTTTPAALSVAGIPLDIGTTNRAGTRAGPQAIRAASRMLVDGAHPVSGVDPATLSLADLGEFAIALGDIQASLALIEQQAALIPHLLALGGEHGVTLPLLRALARRVGQSLALLHVDAHCDTWSESFGQEYGHGSVFFHAINEGLIDPHRTIQIGIRATVQTEVAAWAPARGVTVLSAQDVHAEGIAATIARARAVLGTGPAYLSFDIDALDPAFAPGTGTPEIGGLASWQAQALIRGMAGLDWRGMDLVEVAPAYDVSEITALAGATLAWEYICMVGKDWGK</sequence>